<dbReference type="AlphaFoldDB" id="A0AAN5I4U4"/>
<reference evidence="2" key="1">
    <citation type="submission" date="2022-10" db="EMBL/GenBank/DDBJ databases">
        <title>Genome assembly of Pristionchus species.</title>
        <authorList>
            <person name="Yoshida K."/>
            <person name="Sommer R.J."/>
        </authorList>
    </citation>
    <scope>NUCLEOTIDE SEQUENCE [LARGE SCALE GENOMIC DNA]</scope>
    <source>
        <strain evidence="2">RS5460</strain>
    </source>
</reference>
<evidence type="ECO:0000313" key="2">
    <source>
        <dbReference type="Proteomes" id="UP001328107"/>
    </source>
</evidence>
<organism evidence="1 2">
    <name type="scientific">Pristionchus mayeri</name>
    <dbReference type="NCBI Taxonomy" id="1317129"/>
    <lineage>
        <taxon>Eukaryota</taxon>
        <taxon>Metazoa</taxon>
        <taxon>Ecdysozoa</taxon>
        <taxon>Nematoda</taxon>
        <taxon>Chromadorea</taxon>
        <taxon>Rhabditida</taxon>
        <taxon>Rhabditina</taxon>
        <taxon>Diplogasteromorpha</taxon>
        <taxon>Diplogasteroidea</taxon>
        <taxon>Neodiplogasteridae</taxon>
        <taxon>Pristionchus</taxon>
    </lineage>
</organism>
<gene>
    <name evidence="1" type="ORF">PMAYCL1PPCAC_22483</name>
</gene>
<comment type="caution">
    <text evidence="1">The sequence shown here is derived from an EMBL/GenBank/DDBJ whole genome shotgun (WGS) entry which is preliminary data.</text>
</comment>
<feature type="non-terminal residue" evidence="1">
    <location>
        <position position="1"/>
    </location>
</feature>
<sequence>RGATSLLRQEDDSRRCCRSLQTNLSCIPRGDDRVRQYERSGNSLCGLHLHHSASISQSPLSTTLLQRVFLLGGRWIWALGRR</sequence>
<proteinExistence type="predicted"/>
<dbReference type="EMBL" id="BTRK01000005">
    <property type="protein sequence ID" value="GMR52287.1"/>
    <property type="molecule type" value="Genomic_DNA"/>
</dbReference>
<name>A0AAN5I4U4_9BILA</name>
<protein>
    <submittedName>
        <fullName evidence="1">Uncharacterized protein</fullName>
    </submittedName>
</protein>
<dbReference type="Proteomes" id="UP001328107">
    <property type="component" value="Unassembled WGS sequence"/>
</dbReference>
<evidence type="ECO:0000313" key="1">
    <source>
        <dbReference type="EMBL" id="GMR52287.1"/>
    </source>
</evidence>
<accession>A0AAN5I4U4</accession>
<keyword evidence="2" id="KW-1185">Reference proteome</keyword>